<organism evidence="1 2">
    <name type="scientific">Steinernema carpocapsae</name>
    <name type="common">Entomopathogenic nematode</name>
    <dbReference type="NCBI Taxonomy" id="34508"/>
    <lineage>
        <taxon>Eukaryota</taxon>
        <taxon>Metazoa</taxon>
        <taxon>Ecdysozoa</taxon>
        <taxon>Nematoda</taxon>
        <taxon>Chromadorea</taxon>
        <taxon>Rhabditida</taxon>
        <taxon>Tylenchina</taxon>
        <taxon>Panagrolaimomorpha</taxon>
        <taxon>Strongyloidoidea</taxon>
        <taxon>Steinernematidae</taxon>
        <taxon>Steinernema</taxon>
    </lineage>
</organism>
<dbReference type="EMBL" id="AZBU02000012">
    <property type="protein sequence ID" value="TKR59817.1"/>
    <property type="molecule type" value="Genomic_DNA"/>
</dbReference>
<proteinExistence type="predicted"/>
<gene>
    <name evidence="1" type="ORF">L596_029434</name>
</gene>
<dbReference type="AlphaFoldDB" id="A0A4U5LUM9"/>
<sequence>MTADFSSITKLCICTGASAKVRIWMRIWDDDGRSELKDISLEYVDFVFARCSTEIGPLLQAPFSWLFAPRFKAVFEYASKTATSRRSKTDAEVDDIT</sequence>
<protein>
    <submittedName>
        <fullName evidence="1">Uncharacterized protein</fullName>
    </submittedName>
</protein>
<accession>A0A4U5LUM9</accession>
<keyword evidence="2" id="KW-1185">Reference proteome</keyword>
<evidence type="ECO:0000313" key="1">
    <source>
        <dbReference type="EMBL" id="TKR59817.1"/>
    </source>
</evidence>
<reference evidence="1 2" key="1">
    <citation type="journal article" date="2015" name="Genome Biol.">
        <title>Comparative genomics of Steinernema reveals deeply conserved gene regulatory networks.</title>
        <authorList>
            <person name="Dillman A.R."/>
            <person name="Macchietto M."/>
            <person name="Porter C.F."/>
            <person name="Rogers A."/>
            <person name="Williams B."/>
            <person name="Antoshechkin I."/>
            <person name="Lee M.M."/>
            <person name="Goodwin Z."/>
            <person name="Lu X."/>
            <person name="Lewis E.E."/>
            <person name="Goodrich-Blair H."/>
            <person name="Stock S.P."/>
            <person name="Adams B.J."/>
            <person name="Sternberg P.W."/>
            <person name="Mortazavi A."/>
        </authorList>
    </citation>
    <scope>NUCLEOTIDE SEQUENCE [LARGE SCALE GENOMIC DNA]</scope>
    <source>
        <strain evidence="1 2">ALL</strain>
    </source>
</reference>
<comment type="caution">
    <text evidence="1">The sequence shown here is derived from an EMBL/GenBank/DDBJ whole genome shotgun (WGS) entry which is preliminary data.</text>
</comment>
<name>A0A4U5LUM9_STECR</name>
<dbReference type="Proteomes" id="UP000298663">
    <property type="component" value="Unassembled WGS sequence"/>
</dbReference>
<evidence type="ECO:0000313" key="2">
    <source>
        <dbReference type="Proteomes" id="UP000298663"/>
    </source>
</evidence>
<reference evidence="1 2" key="2">
    <citation type="journal article" date="2019" name="G3 (Bethesda)">
        <title>Hybrid Assembly of the Genome of the Entomopathogenic Nematode Steinernema carpocapsae Identifies the X-Chromosome.</title>
        <authorList>
            <person name="Serra L."/>
            <person name="Macchietto M."/>
            <person name="Macias-Munoz A."/>
            <person name="McGill C.J."/>
            <person name="Rodriguez I.M."/>
            <person name="Rodriguez B."/>
            <person name="Murad R."/>
            <person name="Mortazavi A."/>
        </authorList>
    </citation>
    <scope>NUCLEOTIDE SEQUENCE [LARGE SCALE GENOMIC DNA]</scope>
    <source>
        <strain evidence="1 2">ALL</strain>
    </source>
</reference>